<dbReference type="AlphaFoldDB" id="Q6FL70"/>
<dbReference type="GO" id="GO:0004621">
    <property type="term" value="F:glycosylphosphatidylinositol phospholipase D activity"/>
    <property type="evidence" value="ECO:0007669"/>
    <property type="project" value="TreeGrafter"/>
</dbReference>
<dbReference type="FunCoup" id="Q6FL70">
    <property type="interactions" value="63"/>
</dbReference>
<feature type="domain" description="Phospholipase C/D" evidence="1">
    <location>
        <begin position="26"/>
        <end position="238"/>
    </location>
</feature>
<dbReference type="VEuPathDB" id="FungiDB:CAGL0L05720g"/>
<dbReference type="OMA" id="FFPDALY"/>
<gene>
    <name evidence="2 3" type="ordered locus">CAGL0L05720g</name>
</gene>
<dbReference type="PANTHER" id="PTHR23221">
    <property type="entry name" value="GLYCOSYLPHOSPHATIDYLINOSITOL PHOSPHOLIPASE D"/>
    <property type="match status" value="1"/>
</dbReference>
<dbReference type="PANTHER" id="PTHR23221:SF7">
    <property type="entry name" value="PHOSPHATIDYLINOSITOL-GLYCAN-SPECIFIC PHOSPHOLIPASE D"/>
    <property type="match status" value="1"/>
</dbReference>
<accession>Q6FL70</accession>
<evidence type="ECO:0000313" key="4">
    <source>
        <dbReference type="Proteomes" id="UP000002428"/>
    </source>
</evidence>
<name>Q6FL70_CANGA</name>
<evidence type="ECO:0000313" key="3">
    <source>
        <dbReference type="EMBL" id="CAG61994.1"/>
    </source>
</evidence>
<dbReference type="KEGG" id="cgr:2890803"/>
<dbReference type="GO" id="GO:0031012">
    <property type="term" value="C:extracellular matrix"/>
    <property type="evidence" value="ECO:0007669"/>
    <property type="project" value="TreeGrafter"/>
</dbReference>
<dbReference type="HOGENOM" id="CLU_021704_0_0_1"/>
<dbReference type="RefSeq" id="XP_449024.1">
    <property type="nucleotide sequence ID" value="XM_449024.1"/>
</dbReference>
<protein>
    <recommendedName>
        <fullName evidence="1">Phospholipase C/D domain-containing protein</fullName>
    </recommendedName>
</protein>
<sequence length="738" mass="82961">MRVVYINTLILVTYCTFSYAAGVGSHLTFLLRVISDPSVFEETQLNINSQYYFPWLKSGAFFPDALYSCSLNNKKWHDFAEYTHWSPFLELAINYWRDTYGDKKNDIMSEESQKLAAFLLGIFTHQVVDVPWHALGEGYRDHGLLKVLAELEFNSDLNKAHSYLDIIGDFLIMADMLEGVDNEADNLIWKFFNSLDWALPSPRDISALVSLSGFSEVDINYRDIEKCVTRGMTALNSEVRLIATDKLPYLLLAYNSSPKARELIKYNKVGGEFDLILTLKRKVKGFLRKFKNNEMVSYLGDGDTGYDSIDIIERSMPNRVVPLHSKSFGSFKKYWIGRKDSHLGENMLFVKLNDTKFYLISCSSFTDRYGQVYIIPICKDNKQLIYDSTISPVLKIKGSSIGKIEISYNDSHALIVIDSFSRVIKIYHSASEHYSYQIDDCDMNNLKIVSIIYDRSTDMNTIFLADKLYGKNEKGKVISFEIDGSGRPIKNTGTGKVLLQTVMDPSTFKLGNYVHTASSVLISGKSMYIAAAGAGVVMRCHVSAVPLSEESCSIVNIPNNPENSDISEIVPLPSRIHGDFGKTLLSIFHQDEIYILISQPLHNFVHVYKEIFGNLRYLTKLTVPIRLDEIPQLVGFGTSMVFDKVEGVLHIASPGINGGKGAIWTVSFSEIVEAAHRNTIELNPNNHVKYTNPLSSIHARSFGFSLAWCDEGQLAVGVPEFGYNSIGLEEVAGAILIY</sequence>
<dbReference type="Pfam" id="PF00882">
    <property type="entry name" value="Zn_dep_PLPC"/>
    <property type="match status" value="1"/>
</dbReference>
<dbReference type="CGD" id="CAL0135566">
    <property type="gene designation" value="CAGL0L05720g"/>
</dbReference>
<keyword evidence="4" id="KW-1185">Reference proteome</keyword>
<reference evidence="3 4" key="1">
    <citation type="journal article" date="2004" name="Nature">
        <title>Genome evolution in yeasts.</title>
        <authorList>
            <consortium name="Genolevures"/>
            <person name="Dujon B."/>
            <person name="Sherman D."/>
            <person name="Fischer G."/>
            <person name="Durrens P."/>
            <person name="Casaregola S."/>
            <person name="Lafontaine I."/>
            <person name="de Montigny J."/>
            <person name="Marck C."/>
            <person name="Neuveglise C."/>
            <person name="Talla E."/>
            <person name="Goffard N."/>
            <person name="Frangeul L."/>
            <person name="Aigle M."/>
            <person name="Anthouard V."/>
            <person name="Babour A."/>
            <person name="Barbe V."/>
            <person name="Barnay S."/>
            <person name="Blanchin S."/>
            <person name="Beckerich J.M."/>
            <person name="Beyne E."/>
            <person name="Bleykasten C."/>
            <person name="Boisrame A."/>
            <person name="Boyer J."/>
            <person name="Cattolico L."/>
            <person name="Confanioleri F."/>
            <person name="de Daruvar A."/>
            <person name="Despons L."/>
            <person name="Fabre E."/>
            <person name="Fairhead C."/>
            <person name="Ferry-Dumazet H."/>
            <person name="Groppi A."/>
            <person name="Hantraye F."/>
            <person name="Hennequin C."/>
            <person name="Jauniaux N."/>
            <person name="Joyet P."/>
            <person name="Kachouri R."/>
            <person name="Kerrest A."/>
            <person name="Koszul R."/>
            <person name="Lemaire M."/>
            <person name="Lesur I."/>
            <person name="Ma L."/>
            <person name="Muller H."/>
            <person name="Nicaud J.M."/>
            <person name="Nikolski M."/>
            <person name="Oztas S."/>
            <person name="Ozier-Kalogeropoulos O."/>
            <person name="Pellenz S."/>
            <person name="Potier S."/>
            <person name="Richard G.F."/>
            <person name="Straub M.L."/>
            <person name="Suleau A."/>
            <person name="Swennene D."/>
            <person name="Tekaia F."/>
            <person name="Wesolowski-Louvel M."/>
            <person name="Westhof E."/>
            <person name="Wirth B."/>
            <person name="Zeniou-Meyer M."/>
            <person name="Zivanovic I."/>
            <person name="Bolotin-Fukuhara M."/>
            <person name="Thierry A."/>
            <person name="Bouchier C."/>
            <person name="Caudron B."/>
            <person name="Scarpelli C."/>
            <person name="Gaillardin C."/>
            <person name="Weissenbach J."/>
            <person name="Wincker P."/>
            <person name="Souciet J.L."/>
        </authorList>
    </citation>
    <scope>NUCLEOTIDE SEQUENCE [LARGE SCALE GENOMIC DNA]</scope>
    <source>
        <strain evidence="4">ATCC 2001 / BCRC 20586 / JCM 3761 / NBRC 0622 / NRRL Y-65 / CBS 138</strain>
    </source>
</reference>
<evidence type="ECO:0000259" key="1">
    <source>
        <dbReference type="Pfam" id="PF00882"/>
    </source>
</evidence>
<dbReference type="InParanoid" id="Q6FL70"/>
<dbReference type="STRING" id="284593.Q6FL70"/>
<evidence type="ECO:0000313" key="2">
    <source>
        <dbReference type="CGD" id="CAL0135566"/>
    </source>
</evidence>
<proteinExistence type="predicted"/>
<organism evidence="3 4">
    <name type="scientific">Candida glabrata (strain ATCC 2001 / BCRC 20586 / JCM 3761 / NBRC 0622 / NRRL Y-65 / CBS 138)</name>
    <name type="common">Yeast</name>
    <name type="synonym">Nakaseomyces glabratus</name>
    <dbReference type="NCBI Taxonomy" id="284593"/>
    <lineage>
        <taxon>Eukaryota</taxon>
        <taxon>Fungi</taxon>
        <taxon>Dikarya</taxon>
        <taxon>Ascomycota</taxon>
        <taxon>Saccharomycotina</taxon>
        <taxon>Saccharomycetes</taxon>
        <taxon>Saccharomycetales</taxon>
        <taxon>Saccharomycetaceae</taxon>
        <taxon>Nakaseomyces</taxon>
    </lineage>
</organism>
<dbReference type="eggNOG" id="ENOG502QVNQ">
    <property type="taxonomic scope" value="Eukaryota"/>
</dbReference>
<dbReference type="InterPro" id="IPR029002">
    <property type="entry name" value="PLPC/GPLD1"/>
</dbReference>
<dbReference type="EMBL" id="CR380958">
    <property type="protein sequence ID" value="CAG61994.1"/>
    <property type="molecule type" value="Genomic_DNA"/>
</dbReference>
<dbReference type="Proteomes" id="UP000002428">
    <property type="component" value="Chromosome L"/>
</dbReference>